<evidence type="ECO:0000313" key="8">
    <source>
        <dbReference type="EMBL" id="CEQ40608.1"/>
    </source>
</evidence>
<feature type="compositionally biased region" description="Low complexity" evidence="6">
    <location>
        <begin position="584"/>
        <end position="599"/>
    </location>
</feature>
<feature type="compositionally biased region" description="Acidic residues" evidence="6">
    <location>
        <begin position="715"/>
        <end position="731"/>
    </location>
</feature>
<dbReference type="EMBL" id="CENE01000007">
    <property type="protein sequence ID" value="CEQ40608.1"/>
    <property type="molecule type" value="Genomic_DNA"/>
</dbReference>
<feature type="compositionally biased region" description="Low complexity" evidence="6">
    <location>
        <begin position="515"/>
        <end position="526"/>
    </location>
</feature>
<keyword evidence="4 7" id="KW-1133">Transmembrane helix</keyword>
<feature type="compositionally biased region" description="Low complexity" evidence="6">
    <location>
        <begin position="465"/>
        <end position="479"/>
    </location>
</feature>
<organism evidence="8 9">
    <name type="scientific">Sporidiobolus salmonicolor</name>
    <name type="common">Yeast-like fungus</name>
    <name type="synonym">Sporobolomyces salmonicolor</name>
    <dbReference type="NCBI Taxonomy" id="5005"/>
    <lineage>
        <taxon>Eukaryota</taxon>
        <taxon>Fungi</taxon>
        <taxon>Dikarya</taxon>
        <taxon>Basidiomycota</taxon>
        <taxon>Pucciniomycotina</taxon>
        <taxon>Microbotryomycetes</taxon>
        <taxon>Sporidiobolales</taxon>
        <taxon>Sporidiobolaceae</taxon>
        <taxon>Sporobolomyces</taxon>
    </lineage>
</organism>
<evidence type="ECO:0000256" key="1">
    <source>
        <dbReference type="ARBA" id="ARBA00004141"/>
    </source>
</evidence>
<feature type="region of interest" description="Disordered" evidence="6">
    <location>
        <begin position="556"/>
        <end position="611"/>
    </location>
</feature>
<dbReference type="PANTHER" id="PTHR19432">
    <property type="entry name" value="SUGAR TRANSPORTER"/>
    <property type="match status" value="1"/>
</dbReference>
<feature type="transmembrane region" description="Helical" evidence="7">
    <location>
        <begin position="364"/>
        <end position="390"/>
    </location>
</feature>
<reference evidence="9" key="1">
    <citation type="submission" date="2015-02" db="EMBL/GenBank/DDBJ databases">
        <authorList>
            <person name="Gon?alves P."/>
        </authorList>
    </citation>
    <scope>NUCLEOTIDE SEQUENCE [LARGE SCALE GENOMIC DNA]</scope>
</reference>
<feature type="transmembrane region" description="Helical" evidence="7">
    <location>
        <begin position="396"/>
        <end position="418"/>
    </location>
</feature>
<keyword evidence="3 7" id="KW-0812">Transmembrane</keyword>
<feature type="compositionally biased region" description="Low complexity" evidence="6">
    <location>
        <begin position="556"/>
        <end position="568"/>
    </location>
</feature>
<dbReference type="GO" id="GO:0005886">
    <property type="term" value="C:plasma membrane"/>
    <property type="evidence" value="ECO:0007669"/>
    <property type="project" value="TreeGrafter"/>
</dbReference>
<dbReference type="Gene3D" id="1.20.1250.20">
    <property type="entry name" value="MFS general substrate transporter like domains"/>
    <property type="match status" value="1"/>
</dbReference>
<sequence length="820" mass="86764">MFGLQMVWSCEMAQASPFLLSLGVSKSMMAVVFLAGPFSGLLVQPLVGVFSDSCKSPLGRRRPFIIGGCAMTSVAVLLLGWAKEIAGLFAEPGGAMVSLRRDSEGATPADLVYLPSTNGSQLLVPSSLFTDFSVNVVQAMDRSLLVDVVPPAQQPAANAWAARMFGLGAVFGYWIGTIDLVWLTRGWLGSEQLKVLTFFTSFLLCGAHAVTVVCVQERVLISRDEEHSGQSGNIALRALEDIWTTFRTLPRPIQQVFNVQFTAWLGWFPVLFFSTTWVAEIYVKTVWGDASSDLGSAPEHATRAGTRAMFWHSVVSLATSILVPPLIASAVPSFGADRSPYPRNGFADDSRFARFKRYLPVIPFSWLSLPLLWTISSACFSVLLLSTWFATSVAGASFIVAAAGFSWAVTNWAPFAILGDLILRIGSATPAVLSPSPATIMLQHPSESQWPTANSASAIVLSPVPEESSSAGSPANNSALLGSYDKPSHTHPYSGSDHGRKAPPSGLSVSPKLPASPAFSTASSFSEGPDIPSTPNTAGSFRSFYYDAEATVYTPSLSRSASNSSLRSGRTATPTLTASPRPSPRSGSRSRLRSSTGSSMYEYPPNNGSSVDFVEQSPNAMLSTDFGLDPFGGSTSTVHLPRYPMGPGTPVTGGDASESRILQVRHSDSFELTASERASFDSSDEAGMGTVRAVGLDFEHPATIRRGSTPRIMVGDEDESESEEDEWDPENDGAGGVGAGGDQTGVILGCHNIYLVLPQFLVTALSSIIFACFAPHHSVLGPHAPPPASATELDDALGGSEVEKSGRGCGGAGDVGDEAK</sequence>
<feature type="region of interest" description="Disordered" evidence="6">
    <location>
        <begin position="465"/>
        <end position="534"/>
    </location>
</feature>
<evidence type="ECO:0000256" key="5">
    <source>
        <dbReference type="ARBA" id="ARBA00023136"/>
    </source>
</evidence>
<dbReference type="PANTHER" id="PTHR19432:SF91">
    <property type="entry name" value="GENERAL ALPHA-GLUCOSIDE PERMEASE"/>
    <property type="match status" value="1"/>
</dbReference>
<evidence type="ECO:0000313" key="9">
    <source>
        <dbReference type="Proteomes" id="UP000243876"/>
    </source>
</evidence>
<evidence type="ECO:0000256" key="2">
    <source>
        <dbReference type="ARBA" id="ARBA00022448"/>
    </source>
</evidence>
<dbReference type="OrthoDB" id="28755at2759"/>
<name>A0A0D6ELI1_SPOSA</name>
<evidence type="ECO:0000256" key="4">
    <source>
        <dbReference type="ARBA" id="ARBA00022989"/>
    </source>
</evidence>
<feature type="transmembrane region" description="Helical" evidence="7">
    <location>
        <begin position="195"/>
        <end position="213"/>
    </location>
</feature>
<feature type="transmembrane region" description="Helical" evidence="7">
    <location>
        <begin position="63"/>
        <end position="82"/>
    </location>
</feature>
<comment type="subcellular location">
    <subcellularLocation>
        <location evidence="1">Membrane</location>
        <topology evidence="1">Multi-pass membrane protein</topology>
    </subcellularLocation>
</comment>
<dbReference type="InterPro" id="IPR036259">
    <property type="entry name" value="MFS_trans_sf"/>
</dbReference>
<proteinExistence type="predicted"/>
<keyword evidence="5 7" id="KW-0472">Membrane</keyword>
<dbReference type="GO" id="GO:0008506">
    <property type="term" value="F:sucrose:proton symporter activity"/>
    <property type="evidence" value="ECO:0007669"/>
    <property type="project" value="TreeGrafter"/>
</dbReference>
<accession>A0A0D6ELI1</accession>
<evidence type="ECO:0000256" key="7">
    <source>
        <dbReference type="SAM" id="Phobius"/>
    </source>
</evidence>
<dbReference type="Proteomes" id="UP000243876">
    <property type="component" value="Unassembled WGS sequence"/>
</dbReference>
<keyword evidence="9" id="KW-1185">Reference proteome</keyword>
<protein>
    <submittedName>
        <fullName evidence="8">SPOSA6832_02236-mRNA-1:cds</fullName>
    </submittedName>
</protein>
<feature type="region of interest" description="Disordered" evidence="6">
    <location>
        <begin position="785"/>
        <end position="820"/>
    </location>
</feature>
<evidence type="ECO:0000256" key="6">
    <source>
        <dbReference type="SAM" id="MobiDB-lite"/>
    </source>
</evidence>
<gene>
    <name evidence="8" type="primary">SPOSA6832_02236</name>
</gene>
<dbReference type="SUPFAM" id="SSF103473">
    <property type="entry name" value="MFS general substrate transporter"/>
    <property type="match status" value="1"/>
</dbReference>
<dbReference type="AlphaFoldDB" id="A0A0D6ELI1"/>
<feature type="transmembrane region" description="Helical" evidence="7">
    <location>
        <begin position="264"/>
        <end position="283"/>
    </location>
</feature>
<evidence type="ECO:0000256" key="3">
    <source>
        <dbReference type="ARBA" id="ARBA00022692"/>
    </source>
</evidence>
<keyword evidence="2" id="KW-0813">Transport</keyword>
<feature type="region of interest" description="Disordered" evidence="6">
    <location>
        <begin position="712"/>
        <end position="738"/>
    </location>
</feature>
<feature type="transmembrane region" description="Helical" evidence="7">
    <location>
        <begin position="31"/>
        <end position="51"/>
    </location>
</feature>
<feature type="transmembrane region" description="Helical" evidence="7">
    <location>
        <begin position="160"/>
        <end position="183"/>
    </location>
</feature>